<reference evidence="3" key="1">
    <citation type="journal article" date="2019" name="Int. J. Syst. Evol. Microbiol.">
        <title>The Global Catalogue of Microorganisms (GCM) 10K type strain sequencing project: providing services to taxonomists for standard genome sequencing and annotation.</title>
        <authorList>
            <consortium name="The Broad Institute Genomics Platform"/>
            <consortium name="The Broad Institute Genome Sequencing Center for Infectious Disease"/>
            <person name="Wu L."/>
            <person name="Ma J."/>
        </authorList>
    </citation>
    <scope>NUCLEOTIDE SEQUENCE [LARGE SCALE GENOMIC DNA]</scope>
    <source>
        <strain evidence="3">JCM 17137</strain>
    </source>
</reference>
<gene>
    <name evidence="2" type="ORF">GCM10022402_33460</name>
</gene>
<feature type="domain" description="DUF4097" evidence="1">
    <location>
        <begin position="61"/>
        <end position="306"/>
    </location>
</feature>
<dbReference type="Proteomes" id="UP001500908">
    <property type="component" value="Unassembled WGS sequence"/>
</dbReference>
<name>A0ABP7G0I6_9ACTN</name>
<comment type="caution">
    <text evidence="2">The sequence shown here is derived from an EMBL/GenBank/DDBJ whole genome shotgun (WGS) entry which is preliminary data.</text>
</comment>
<keyword evidence="3" id="KW-1185">Reference proteome</keyword>
<organism evidence="2 3">
    <name type="scientific">Salinactinospora qingdaonensis</name>
    <dbReference type="NCBI Taxonomy" id="702744"/>
    <lineage>
        <taxon>Bacteria</taxon>
        <taxon>Bacillati</taxon>
        <taxon>Actinomycetota</taxon>
        <taxon>Actinomycetes</taxon>
        <taxon>Streptosporangiales</taxon>
        <taxon>Nocardiopsidaceae</taxon>
        <taxon>Salinactinospora</taxon>
    </lineage>
</organism>
<protein>
    <recommendedName>
        <fullName evidence="1">DUF4097 domain-containing protein</fullName>
    </recommendedName>
</protein>
<dbReference type="Pfam" id="PF13349">
    <property type="entry name" value="DUF4097"/>
    <property type="match status" value="1"/>
</dbReference>
<evidence type="ECO:0000313" key="2">
    <source>
        <dbReference type="EMBL" id="GAA3751708.1"/>
    </source>
</evidence>
<accession>A0ABP7G0I6</accession>
<proteinExistence type="predicted"/>
<dbReference type="InterPro" id="IPR025164">
    <property type="entry name" value="Toastrack_DUF4097"/>
</dbReference>
<sequence>MTFTSRGLYATSSKIPRRRRYGWLAFGAAVAVLAVLLGGVNALGAIPVAVEGRNDSFEGVHEIVIDNATVGEVTVTGTDDGAVTVQRELQRAVTATPEESLAADGGTLRAEATCTGGWLFLGSSCAIDYEIRVPADADIAIDARTSTGDITVTSVRGDITAASSTGELRFEEVTAALDLETSTGEVEASGSGESATVTSSTGSVDLADFTADRFDVRTSTGDIAIGGGFTEVELQTSTGEATIETGETFDNITANTGTGDLEIEVPEGAYHVTGDSTSGDREVDVSTDAAAAASIDATTTTGEVTIEAD</sequence>
<evidence type="ECO:0000259" key="1">
    <source>
        <dbReference type="Pfam" id="PF13349"/>
    </source>
</evidence>
<dbReference type="EMBL" id="BAABDD010000016">
    <property type="protein sequence ID" value="GAA3751708.1"/>
    <property type="molecule type" value="Genomic_DNA"/>
</dbReference>
<evidence type="ECO:0000313" key="3">
    <source>
        <dbReference type="Proteomes" id="UP001500908"/>
    </source>
</evidence>
<dbReference type="RefSeq" id="WP_344972895.1">
    <property type="nucleotide sequence ID" value="NZ_BAABDD010000016.1"/>
</dbReference>